<dbReference type="AlphaFoldDB" id="A0AAU8J8Q6"/>
<protein>
    <submittedName>
        <fullName evidence="1">Calcium-binding protein</fullName>
    </submittedName>
</protein>
<name>A0AAU8J8Q6_9CYAN</name>
<dbReference type="RefSeq" id="WP_054467141.1">
    <property type="nucleotide sequence ID" value="NZ_CP159837.1"/>
</dbReference>
<organism evidence="1">
    <name type="scientific">Planktothricoides raciborskii GIHE-MW2</name>
    <dbReference type="NCBI Taxonomy" id="2792601"/>
    <lineage>
        <taxon>Bacteria</taxon>
        <taxon>Bacillati</taxon>
        <taxon>Cyanobacteriota</taxon>
        <taxon>Cyanophyceae</taxon>
        <taxon>Oscillatoriophycideae</taxon>
        <taxon>Oscillatoriales</taxon>
        <taxon>Oscillatoriaceae</taxon>
        <taxon>Planktothricoides</taxon>
    </lineage>
</organism>
<dbReference type="EMBL" id="CP159837">
    <property type="protein sequence ID" value="XCM35168.1"/>
    <property type="molecule type" value="Genomic_DNA"/>
</dbReference>
<accession>A0AAU8J8Q6</accession>
<evidence type="ECO:0000313" key="1">
    <source>
        <dbReference type="EMBL" id="XCM35168.1"/>
    </source>
</evidence>
<gene>
    <name evidence="1" type="ORF">ABWT76_003827</name>
</gene>
<proteinExistence type="predicted"/>
<sequence>MKILFTIAHYFNSEGGGKHGSLSKDPRPRITALTNCLTNLRGVFSQSQCLIDIAQCVALPVNEPQASDVDIVVCTTQNRHVLDQLPIPKNFYHHYPTNAEPMMLAFECQALLRDRLGYYDYYCYLEDDLVLRDPWFFIKLNWFTKQAGDRNLLQPNRYEIGALNPITKAYVDGDIISQATEQFQNVQEKPELKGFIMEQPVLFRRALNPHSGCYFLNAKQMAYWAQQPYFLDRDCRFIGPLESAATLGIMKTFRIYKPADPLGFLEIQHFGNAFLSLIGNQVRLPS</sequence>
<reference evidence="1" key="1">
    <citation type="submission" date="2024-07" db="EMBL/GenBank/DDBJ databases">
        <authorList>
            <person name="Kim Y.J."/>
            <person name="Jeong J.Y."/>
        </authorList>
    </citation>
    <scope>NUCLEOTIDE SEQUENCE</scope>
    <source>
        <strain evidence="1">GIHE-MW2</strain>
    </source>
</reference>